<keyword evidence="1" id="KW-1133">Transmembrane helix</keyword>
<name>A0A2K1Q3Y5_9GAMM</name>
<dbReference type="OrthoDB" id="5422038at2"/>
<keyword evidence="3" id="KW-1185">Reference proteome</keyword>
<feature type="transmembrane region" description="Helical" evidence="1">
    <location>
        <begin position="51"/>
        <end position="70"/>
    </location>
</feature>
<protein>
    <submittedName>
        <fullName evidence="2">Uncharacterized protein</fullName>
    </submittedName>
</protein>
<organism evidence="2 3">
    <name type="scientific">Solilutibacter silvestris</name>
    <dbReference type="NCBI Taxonomy" id="1645665"/>
    <lineage>
        <taxon>Bacteria</taxon>
        <taxon>Pseudomonadati</taxon>
        <taxon>Pseudomonadota</taxon>
        <taxon>Gammaproteobacteria</taxon>
        <taxon>Lysobacterales</taxon>
        <taxon>Lysobacteraceae</taxon>
        <taxon>Solilutibacter</taxon>
    </lineage>
</organism>
<keyword evidence="1" id="KW-0472">Membrane</keyword>
<sequence>MSNDPRYWFPTKRYGWGWGLPIAWQGWVVLALFIASALIGSYYIQPHRNHAIFAVFIICLIGLLTFVMWLKGEPPSWHWGNRE</sequence>
<dbReference type="AlphaFoldDB" id="A0A2K1Q3Y5"/>
<accession>A0A2K1Q3Y5</accession>
<proteinExistence type="predicted"/>
<reference evidence="2 3" key="1">
    <citation type="submission" date="2017-08" db="EMBL/GenBank/DDBJ databases">
        <title>Lysobacter sylvestris genome.</title>
        <authorList>
            <person name="Zhang D.-C."/>
            <person name="Albuquerque L."/>
            <person name="Franca L."/>
            <person name="Froufe H.J.C."/>
            <person name="Barroso C."/>
            <person name="Egas C."/>
            <person name="Da Costa M."/>
            <person name="Margesin R."/>
        </authorList>
    </citation>
    <scope>NUCLEOTIDE SEQUENCE [LARGE SCALE GENOMIC DNA]</scope>
    <source>
        <strain evidence="2 3">AM20-91</strain>
    </source>
</reference>
<evidence type="ECO:0000313" key="2">
    <source>
        <dbReference type="EMBL" id="PNS09748.1"/>
    </source>
</evidence>
<keyword evidence="1" id="KW-0812">Transmembrane</keyword>
<dbReference type="EMBL" id="NPZB01000001">
    <property type="protein sequence ID" value="PNS09748.1"/>
    <property type="molecule type" value="Genomic_DNA"/>
</dbReference>
<evidence type="ECO:0000313" key="3">
    <source>
        <dbReference type="Proteomes" id="UP000236220"/>
    </source>
</evidence>
<feature type="transmembrane region" description="Helical" evidence="1">
    <location>
        <begin position="22"/>
        <end position="44"/>
    </location>
</feature>
<evidence type="ECO:0000256" key="1">
    <source>
        <dbReference type="SAM" id="Phobius"/>
    </source>
</evidence>
<gene>
    <name evidence="2" type="ORF">Lysil_1377</name>
</gene>
<comment type="caution">
    <text evidence="2">The sequence shown here is derived from an EMBL/GenBank/DDBJ whole genome shotgun (WGS) entry which is preliminary data.</text>
</comment>
<dbReference type="Proteomes" id="UP000236220">
    <property type="component" value="Unassembled WGS sequence"/>
</dbReference>